<organism evidence="1">
    <name type="scientific">Brassica campestris</name>
    <name type="common">Field mustard</name>
    <dbReference type="NCBI Taxonomy" id="3711"/>
    <lineage>
        <taxon>Eukaryota</taxon>
        <taxon>Viridiplantae</taxon>
        <taxon>Streptophyta</taxon>
        <taxon>Embryophyta</taxon>
        <taxon>Tracheophyta</taxon>
        <taxon>Spermatophyta</taxon>
        <taxon>Magnoliopsida</taxon>
        <taxon>eudicotyledons</taxon>
        <taxon>Gunneridae</taxon>
        <taxon>Pentapetalae</taxon>
        <taxon>rosids</taxon>
        <taxon>malvids</taxon>
        <taxon>Brassicales</taxon>
        <taxon>Brassicaceae</taxon>
        <taxon>Brassiceae</taxon>
        <taxon>Brassica</taxon>
    </lineage>
</organism>
<proteinExistence type="predicted"/>
<accession>A0A3P6BA70</accession>
<name>A0A3P6BA70_BRACM</name>
<sequence length="93" mass="10670">MEGSSIDNLSFVSIDGLKGMISVNKDKKSYGLAQRRLTSLSLRRRHCSLLRRTICTLRKLGRRASSQGSRHWIQSTFRGTHEKKRRPLCCSLH</sequence>
<dbReference type="AlphaFoldDB" id="A0A3P6BA70"/>
<reference evidence="1" key="1">
    <citation type="submission" date="2018-11" db="EMBL/GenBank/DDBJ databases">
        <authorList>
            <consortium name="Genoscope - CEA"/>
            <person name="William W."/>
        </authorList>
    </citation>
    <scope>NUCLEOTIDE SEQUENCE</scope>
</reference>
<evidence type="ECO:0000313" key="1">
    <source>
        <dbReference type="EMBL" id="VDD03007.1"/>
    </source>
</evidence>
<dbReference type="EMBL" id="LR031575">
    <property type="protein sequence ID" value="VDD03007.1"/>
    <property type="molecule type" value="Genomic_DNA"/>
</dbReference>
<protein>
    <submittedName>
        <fullName evidence="1">Uncharacterized protein</fullName>
    </submittedName>
</protein>
<gene>
    <name evidence="1" type="ORF">BRAA08T32484Z</name>
</gene>